<protein>
    <submittedName>
        <fullName evidence="2">Uncharacterized protein</fullName>
    </submittedName>
</protein>
<feature type="transmembrane region" description="Helical" evidence="1">
    <location>
        <begin position="89"/>
        <end position="110"/>
    </location>
</feature>
<evidence type="ECO:0000313" key="3">
    <source>
        <dbReference type="Proteomes" id="UP000676169"/>
    </source>
</evidence>
<evidence type="ECO:0000256" key="1">
    <source>
        <dbReference type="SAM" id="Phobius"/>
    </source>
</evidence>
<dbReference type="AlphaFoldDB" id="A0A975IZT6"/>
<proteinExistence type="predicted"/>
<dbReference type="Proteomes" id="UP000676169">
    <property type="component" value="Chromosome"/>
</dbReference>
<dbReference type="EMBL" id="CP073100">
    <property type="protein sequence ID" value="QUE50190.1"/>
    <property type="molecule type" value="Genomic_DNA"/>
</dbReference>
<reference evidence="2" key="1">
    <citation type="submission" date="2021-04" db="EMBL/GenBank/DDBJ databases">
        <title>Luteolibacter sp. 32A isolated from the skin of an Anderson's salamander (Ambystoma andersonii).</title>
        <authorList>
            <person name="Spergser J."/>
            <person name="Busse H.-J."/>
        </authorList>
    </citation>
    <scope>NUCLEOTIDE SEQUENCE</scope>
    <source>
        <strain evidence="2">32A</strain>
    </source>
</reference>
<name>A0A975IZT6_9BACT</name>
<feature type="transmembrane region" description="Helical" evidence="1">
    <location>
        <begin position="12"/>
        <end position="35"/>
    </location>
</feature>
<keyword evidence="1" id="KW-0472">Membrane</keyword>
<sequence>MKDPRIPETPGWLRILRLGLLCSACGWGISFWFTFVPWQNAAEQLRAMGAKPLHYDPLLDYWLKMASSVFGCIGLASALACWKPDAFEGLVKLVSPFHLFVGTTLLVAAIQNHLTPPRHPMFIPDITFCYLTALLTGLPLLCGKERP</sequence>
<dbReference type="KEGG" id="lamb:KBB96_15100"/>
<organism evidence="2 3">
    <name type="scientific">Luteolibacter ambystomatis</name>
    <dbReference type="NCBI Taxonomy" id="2824561"/>
    <lineage>
        <taxon>Bacteria</taxon>
        <taxon>Pseudomonadati</taxon>
        <taxon>Verrucomicrobiota</taxon>
        <taxon>Verrucomicrobiia</taxon>
        <taxon>Verrucomicrobiales</taxon>
        <taxon>Verrucomicrobiaceae</taxon>
        <taxon>Luteolibacter</taxon>
    </lineage>
</organism>
<accession>A0A975IZT6</accession>
<keyword evidence="1" id="KW-1133">Transmembrane helix</keyword>
<feature type="transmembrane region" description="Helical" evidence="1">
    <location>
        <begin position="61"/>
        <end position="82"/>
    </location>
</feature>
<feature type="transmembrane region" description="Helical" evidence="1">
    <location>
        <begin position="122"/>
        <end position="142"/>
    </location>
</feature>
<keyword evidence="3" id="KW-1185">Reference proteome</keyword>
<evidence type="ECO:0000313" key="2">
    <source>
        <dbReference type="EMBL" id="QUE50190.1"/>
    </source>
</evidence>
<gene>
    <name evidence="2" type="ORF">KBB96_15100</name>
</gene>
<keyword evidence="1" id="KW-0812">Transmembrane</keyword>
<dbReference type="RefSeq" id="WP_211630294.1">
    <property type="nucleotide sequence ID" value="NZ_CP073100.1"/>
</dbReference>